<dbReference type="PANTHER" id="PTHR11933">
    <property type="entry name" value="TRNA 5-METHYLAMINOMETHYL-2-THIOURIDYLATE -METHYLTRANSFERASE"/>
    <property type="match status" value="1"/>
</dbReference>
<evidence type="ECO:0000256" key="8">
    <source>
        <dbReference type="ARBA" id="ARBA00051542"/>
    </source>
</evidence>
<name>A0AA46DYR7_9FUSO</name>
<evidence type="ECO:0000256" key="2">
    <source>
        <dbReference type="ARBA" id="ARBA00022679"/>
    </source>
</evidence>
<keyword evidence="1 9" id="KW-0820">tRNA-binding</keyword>
<gene>
    <name evidence="9" type="primary">mnmA</name>
    <name evidence="12" type="ORF">EV215_1094</name>
</gene>
<feature type="domain" description="tRNA-specific 2-thiouridylase MnmA-like central" evidence="11">
    <location>
        <begin position="203"/>
        <end position="265"/>
    </location>
</feature>
<dbReference type="InterPro" id="IPR046885">
    <property type="entry name" value="MnmA-like_C"/>
</dbReference>
<feature type="domain" description="tRNA-specific 2-thiouridylase MnmA-like C-terminal" evidence="10">
    <location>
        <begin position="275"/>
        <end position="347"/>
    </location>
</feature>
<dbReference type="Pfam" id="PF03054">
    <property type="entry name" value="tRNA_Me_trans"/>
    <property type="match status" value="1"/>
</dbReference>
<comment type="catalytic activity">
    <reaction evidence="8 9">
        <text>S-sulfanyl-L-cysteinyl-[protein] + uridine(34) in tRNA + AH2 + ATP = 2-thiouridine(34) in tRNA + L-cysteinyl-[protein] + A + AMP + diphosphate + H(+)</text>
        <dbReference type="Rhea" id="RHEA:47032"/>
        <dbReference type="Rhea" id="RHEA-COMP:10131"/>
        <dbReference type="Rhea" id="RHEA-COMP:11726"/>
        <dbReference type="Rhea" id="RHEA-COMP:11727"/>
        <dbReference type="Rhea" id="RHEA-COMP:11728"/>
        <dbReference type="ChEBI" id="CHEBI:13193"/>
        <dbReference type="ChEBI" id="CHEBI:15378"/>
        <dbReference type="ChEBI" id="CHEBI:17499"/>
        <dbReference type="ChEBI" id="CHEBI:29950"/>
        <dbReference type="ChEBI" id="CHEBI:30616"/>
        <dbReference type="ChEBI" id="CHEBI:33019"/>
        <dbReference type="ChEBI" id="CHEBI:61963"/>
        <dbReference type="ChEBI" id="CHEBI:65315"/>
        <dbReference type="ChEBI" id="CHEBI:87170"/>
        <dbReference type="ChEBI" id="CHEBI:456215"/>
        <dbReference type="EC" id="2.8.1.13"/>
    </reaction>
</comment>
<dbReference type="HAMAP" id="MF_00144">
    <property type="entry name" value="tRNA_thiouridyl_MnmA"/>
    <property type="match status" value="1"/>
</dbReference>
<dbReference type="InterPro" id="IPR014729">
    <property type="entry name" value="Rossmann-like_a/b/a_fold"/>
</dbReference>
<dbReference type="NCBIfam" id="NF001138">
    <property type="entry name" value="PRK00143.1"/>
    <property type="match status" value="1"/>
</dbReference>
<dbReference type="EC" id="2.8.1.13" evidence="9"/>
<proteinExistence type="inferred from homology"/>
<feature type="site" description="Interaction with tRNA" evidence="9">
    <location>
        <position position="331"/>
    </location>
</feature>
<sequence length="350" mass="40285">MKKVVVGMSGGIDSSVAALLLKQQGYEVIGVTLKHLDSNEEGTCCSLDDIYDAKTVCYNLGIPHFVYDVKDEFKKEVIEYFIDGYNRGITPSPCVICDEKIKIQKLYEIAKKLGAEHIATGHYSNVEYVKEYNRYLLKKSKNDKKDQTYMLYRINEDILKIMLFPLSDYTKDRVREIAKKNQIKIYQKPDSQGICFAKDGYIKFLKENLTDVNEGNFVDKEGNVLGKHKGYQFYTIGQRRGLNLKLPHAYFIIDIISEKNEILLGEFKDLLLKEIEIINYKFCVNIDELLGKKLVFKPRFSSDGVKGELYKKGSRVFIKYDEKNAQNSKGQHIVIYDNNYVIGGGEIKFI</sequence>
<dbReference type="InterPro" id="IPR004506">
    <property type="entry name" value="MnmA-like"/>
</dbReference>
<feature type="active site" description="Nucleophile" evidence="9">
    <location>
        <position position="97"/>
    </location>
</feature>
<keyword evidence="4 9" id="KW-0547">Nucleotide-binding</keyword>
<dbReference type="AlphaFoldDB" id="A0AA46DYR7"/>
<dbReference type="GO" id="GO:0000049">
    <property type="term" value="F:tRNA binding"/>
    <property type="evidence" value="ECO:0007669"/>
    <property type="project" value="UniProtKB-KW"/>
</dbReference>
<feature type="active site" description="Cysteine persulfide intermediate" evidence="9">
    <location>
        <position position="195"/>
    </location>
</feature>
<feature type="region of interest" description="Interaction with tRNA" evidence="9">
    <location>
        <begin position="145"/>
        <end position="147"/>
    </location>
</feature>
<dbReference type="Gene3D" id="3.40.50.620">
    <property type="entry name" value="HUPs"/>
    <property type="match status" value="1"/>
</dbReference>
<dbReference type="CDD" id="cd01998">
    <property type="entry name" value="MnmA_TRMU-like"/>
    <property type="match status" value="1"/>
</dbReference>
<keyword evidence="6 9" id="KW-0694">RNA-binding</keyword>
<keyword evidence="3 9" id="KW-0819">tRNA processing</keyword>
<dbReference type="Pfam" id="PF20259">
    <property type="entry name" value="tRNA_Me_trans_M"/>
    <property type="match status" value="1"/>
</dbReference>
<protein>
    <recommendedName>
        <fullName evidence="9">tRNA-specific 2-thiouridylase MnmA</fullName>
        <ecNumber evidence="9">2.8.1.13</ecNumber>
    </recommendedName>
</protein>
<feature type="binding site" evidence="9">
    <location>
        <position position="121"/>
    </location>
    <ligand>
        <name>ATP</name>
        <dbReference type="ChEBI" id="CHEBI:30616"/>
    </ligand>
</feature>
<dbReference type="NCBIfam" id="TIGR00420">
    <property type="entry name" value="trmU"/>
    <property type="match status" value="1"/>
</dbReference>
<evidence type="ECO:0000256" key="6">
    <source>
        <dbReference type="ARBA" id="ARBA00022884"/>
    </source>
</evidence>
<accession>A0AA46DYR7</accession>
<keyword evidence="2 9" id="KW-0808">Transferase</keyword>
<keyword evidence="5 9" id="KW-0067">ATP-binding</keyword>
<feature type="binding site" evidence="9">
    <location>
        <position position="33"/>
    </location>
    <ligand>
        <name>ATP</name>
        <dbReference type="ChEBI" id="CHEBI:30616"/>
    </ligand>
</feature>
<evidence type="ECO:0000256" key="3">
    <source>
        <dbReference type="ARBA" id="ARBA00022694"/>
    </source>
</evidence>
<dbReference type="InterPro" id="IPR046884">
    <property type="entry name" value="MnmA-like_central"/>
</dbReference>
<comment type="caution">
    <text evidence="12">The sequence shown here is derived from an EMBL/GenBank/DDBJ whole genome shotgun (WGS) entry which is preliminary data.</text>
</comment>
<evidence type="ECO:0000256" key="4">
    <source>
        <dbReference type="ARBA" id="ARBA00022741"/>
    </source>
</evidence>
<dbReference type="RefSeq" id="WP_134112982.1">
    <property type="nucleotide sequence ID" value="NZ_SOBG01000004.1"/>
</dbReference>
<comment type="caution">
    <text evidence="9">Lacks conserved residue(s) required for the propagation of feature annotation.</text>
</comment>
<dbReference type="InterPro" id="IPR023382">
    <property type="entry name" value="MnmA-like_central_sf"/>
</dbReference>
<dbReference type="GO" id="GO:0103016">
    <property type="term" value="F:tRNA-uridine 2-sulfurtransferase activity"/>
    <property type="evidence" value="ECO:0007669"/>
    <property type="project" value="UniProtKB-EC"/>
</dbReference>
<evidence type="ECO:0000256" key="1">
    <source>
        <dbReference type="ARBA" id="ARBA00022555"/>
    </source>
</evidence>
<evidence type="ECO:0000313" key="13">
    <source>
        <dbReference type="Proteomes" id="UP000294678"/>
    </source>
</evidence>
<evidence type="ECO:0000313" key="12">
    <source>
        <dbReference type="EMBL" id="TDT70548.1"/>
    </source>
</evidence>
<keyword evidence="9" id="KW-0963">Cytoplasm</keyword>
<evidence type="ECO:0000259" key="10">
    <source>
        <dbReference type="Pfam" id="PF20258"/>
    </source>
</evidence>
<dbReference type="PANTHER" id="PTHR11933:SF5">
    <property type="entry name" value="MITOCHONDRIAL TRNA-SPECIFIC 2-THIOURIDYLASE 1"/>
    <property type="match status" value="1"/>
</dbReference>
<evidence type="ECO:0000256" key="7">
    <source>
        <dbReference type="ARBA" id="ARBA00023157"/>
    </source>
</evidence>
<dbReference type="EMBL" id="SOBG01000004">
    <property type="protein sequence ID" value="TDT70548.1"/>
    <property type="molecule type" value="Genomic_DNA"/>
</dbReference>
<dbReference type="SUPFAM" id="SSF52402">
    <property type="entry name" value="Adenine nucleotide alpha hydrolases-like"/>
    <property type="match status" value="1"/>
</dbReference>
<evidence type="ECO:0000256" key="9">
    <source>
        <dbReference type="HAMAP-Rule" id="MF_00144"/>
    </source>
</evidence>
<dbReference type="GO" id="GO:0002143">
    <property type="term" value="P:tRNA wobble position uridine thiolation"/>
    <property type="evidence" value="ECO:0007669"/>
    <property type="project" value="TreeGrafter"/>
</dbReference>
<dbReference type="Gene3D" id="2.40.30.10">
    <property type="entry name" value="Translation factors"/>
    <property type="match status" value="1"/>
</dbReference>
<keyword evidence="13" id="KW-1185">Reference proteome</keyword>
<comment type="function">
    <text evidence="9">Catalyzes the 2-thiolation of uridine at the wobble position (U34) of tRNA, leading to the formation of s(2)U34.</text>
</comment>
<comment type="subcellular location">
    <subcellularLocation>
        <location evidence="9">Cytoplasm</location>
    </subcellularLocation>
</comment>
<evidence type="ECO:0000259" key="11">
    <source>
        <dbReference type="Pfam" id="PF20259"/>
    </source>
</evidence>
<dbReference type="Pfam" id="PF20258">
    <property type="entry name" value="tRNA_Me_trans_C"/>
    <property type="match status" value="1"/>
</dbReference>
<reference evidence="12 13" key="1">
    <citation type="submission" date="2019-03" db="EMBL/GenBank/DDBJ databases">
        <title>Genomic Encyclopedia of Type Strains, Phase IV (KMG-IV): sequencing the most valuable type-strain genomes for metagenomic binning, comparative biology and taxonomic classification.</title>
        <authorList>
            <person name="Goeker M."/>
        </authorList>
    </citation>
    <scope>NUCLEOTIDE SEQUENCE [LARGE SCALE GENOMIC DNA]</scope>
    <source>
        <strain evidence="12 13">DSM 100055</strain>
    </source>
</reference>
<feature type="site" description="Interaction with tRNA" evidence="9">
    <location>
        <position position="122"/>
    </location>
</feature>
<evidence type="ECO:0000256" key="5">
    <source>
        <dbReference type="ARBA" id="ARBA00022840"/>
    </source>
</evidence>
<feature type="binding site" evidence="9">
    <location>
        <begin position="7"/>
        <end position="14"/>
    </location>
    <ligand>
        <name>ATP</name>
        <dbReference type="ChEBI" id="CHEBI:30616"/>
    </ligand>
</feature>
<organism evidence="12 13">
    <name type="scientific">Hypnocyclicus thermotrophus</name>
    <dbReference type="NCBI Taxonomy" id="1627895"/>
    <lineage>
        <taxon>Bacteria</taxon>
        <taxon>Fusobacteriati</taxon>
        <taxon>Fusobacteriota</taxon>
        <taxon>Fusobacteriia</taxon>
        <taxon>Fusobacteriales</taxon>
        <taxon>Fusobacteriaceae</taxon>
        <taxon>Hypnocyclicus</taxon>
    </lineage>
</organism>
<dbReference type="Proteomes" id="UP000294678">
    <property type="component" value="Unassembled WGS sequence"/>
</dbReference>
<comment type="similarity">
    <text evidence="9">Belongs to the MnmA/TRMU family.</text>
</comment>
<dbReference type="Gene3D" id="2.30.30.280">
    <property type="entry name" value="Adenine nucleotide alpha hydrolases-like domains"/>
    <property type="match status" value="1"/>
</dbReference>
<dbReference type="GO" id="GO:0005524">
    <property type="term" value="F:ATP binding"/>
    <property type="evidence" value="ECO:0007669"/>
    <property type="project" value="UniProtKB-KW"/>
</dbReference>
<dbReference type="GO" id="GO:0005737">
    <property type="term" value="C:cytoplasm"/>
    <property type="evidence" value="ECO:0007669"/>
    <property type="project" value="UniProtKB-SubCell"/>
</dbReference>
<keyword evidence="7" id="KW-1015">Disulfide bond</keyword>